<proteinExistence type="predicted"/>
<dbReference type="GO" id="GO:0016740">
    <property type="term" value="F:transferase activity"/>
    <property type="evidence" value="ECO:0007669"/>
    <property type="project" value="UniProtKB-KW"/>
</dbReference>
<dbReference type="SUPFAM" id="SSF89796">
    <property type="entry name" value="CoA-transferase family III (CaiB/BaiF)"/>
    <property type="match status" value="1"/>
</dbReference>
<organism evidence="2 3">
    <name type="scientific">Novosphingobium tardum</name>
    <dbReference type="NCBI Taxonomy" id="1538021"/>
    <lineage>
        <taxon>Bacteria</taxon>
        <taxon>Pseudomonadati</taxon>
        <taxon>Pseudomonadota</taxon>
        <taxon>Alphaproteobacteria</taxon>
        <taxon>Sphingomonadales</taxon>
        <taxon>Sphingomonadaceae</taxon>
        <taxon>Novosphingobium</taxon>
    </lineage>
</organism>
<feature type="region of interest" description="Disordered" evidence="1">
    <location>
        <begin position="335"/>
        <end position="355"/>
    </location>
</feature>
<dbReference type="InterPro" id="IPR044855">
    <property type="entry name" value="CoA-Trfase_III_dom3_sf"/>
</dbReference>
<accession>A0ABV8RPK5</accession>
<name>A0ABV8RPK5_9SPHN</name>
<dbReference type="Gene3D" id="3.40.50.10540">
    <property type="entry name" value="Crotonobetainyl-coa:carnitine coa-transferase, domain 1"/>
    <property type="match status" value="1"/>
</dbReference>
<dbReference type="EMBL" id="JBHSDR010000006">
    <property type="protein sequence ID" value="MFC4295303.1"/>
    <property type="molecule type" value="Genomic_DNA"/>
</dbReference>
<evidence type="ECO:0000256" key="1">
    <source>
        <dbReference type="SAM" id="MobiDB-lite"/>
    </source>
</evidence>
<dbReference type="RefSeq" id="WP_379538784.1">
    <property type="nucleotide sequence ID" value="NZ_JBHSDR010000006.1"/>
</dbReference>
<dbReference type="InterPro" id="IPR050509">
    <property type="entry name" value="CoA-transferase_III"/>
</dbReference>
<evidence type="ECO:0000313" key="3">
    <source>
        <dbReference type="Proteomes" id="UP001595828"/>
    </source>
</evidence>
<keyword evidence="3" id="KW-1185">Reference proteome</keyword>
<dbReference type="Proteomes" id="UP001595828">
    <property type="component" value="Unassembled WGS sequence"/>
</dbReference>
<dbReference type="PANTHER" id="PTHR48228">
    <property type="entry name" value="SUCCINYL-COA--D-CITRAMALATE COA-TRANSFERASE"/>
    <property type="match status" value="1"/>
</dbReference>
<dbReference type="InterPro" id="IPR003673">
    <property type="entry name" value="CoA-Trfase_fam_III"/>
</dbReference>
<evidence type="ECO:0000313" key="2">
    <source>
        <dbReference type="EMBL" id="MFC4295303.1"/>
    </source>
</evidence>
<sequence length="355" mass="38011">MPGALDGITVIEFAGIGPGPFAGMMLADHGARVIRIERPGKGGRYGDGGNRDILNRNRERIALDMKDSASITRIREMVKHADAIVEGFRPGVMERLGLGPDVLLGDNPKLVYGRMTGWGQEGPKAPLAGHDINYIALSGALHTYGRAGEKPSFPVNAVGDFGGGGMMMAFGILAGILSSKNTGKGQVIDCAMVDGAAILSAMTYTFFGNGMWKDERGVNLLDSGAHFYDTYGTSDGKWIAIGSIEPQFYALLLDRAGLSEDPDFARQNDAAQWPALKDRLTTLFATRTRDEWCAIMEDTDICFAPVLNLREAPSHPHNAVRKTFVEADGMVQPAPAPRFSATPAPMPSLAGKDIA</sequence>
<comment type="caution">
    <text evidence="2">The sequence shown here is derived from an EMBL/GenBank/DDBJ whole genome shotgun (WGS) entry which is preliminary data.</text>
</comment>
<dbReference type="PANTHER" id="PTHR48228:SF5">
    <property type="entry name" value="ALPHA-METHYLACYL-COA RACEMASE"/>
    <property type="match status" value="1"/>
</dbReference>
<reference evidence="3" key="1">
    <citation type="journal article" date="2019" name="Int. J. Syst. Evol. Microbiol.">
        <title>The Global Catalogue of Microorganisms (GCM) 10K type strain sequencing project: providing services to taxonomists for standard genome sequencing and annotation.</title>
        <authorList>
            <consortium name="The Broad Institute Genomics Platform"/>
            <consortium name="The Broad Institute Genome Sequencing Center for Infectious Disease"/>
            <person name="Wu L."/>
            <person name="Ma J."/>
        </authorList>
    </citation>
    <scope>NUCLEOTIDE SEQUENCE [LARGE SCALE GENOMIC DNA]</scope>
    <source>
        <strain evidence="3">CGMCC 1.12989</strain>
    </source>
</reference>
<gene>
    <name evidence="2" type="ORF">ACFO0A_09570</name>
</gene>
<dbReference type="InterPro" id="IPR023606">
    <property type="entry name" value="CoA-Trfase_III_dom_1_sf"/>
</dbReference>
<dbReference type="Gene3D" id="3.30.1540.10">
    <property type="entry name" value="formyl-coa transferase, domain 3"/>
    <property type="match status" value="1"/>
</dbReference>
<keyword evidence="2" id="KW-0808">Transferase</keyword>
<protein>
    <submittedName>
        <fullName evidence="2">CaiB/BaiF CoA transferase family protein</fullName>
    </submittedName>
</protein>
<dbReference type="Pfam" id="PF02515">
    <property type="entry name" value="CoA_transf_3"/>
    <property type="match status" value="1"/>
</dbReference>